<evidence type="ECO:0000256" key="4">
    <source>
        <dbReference type="ARBA" id="ARBA00023125"/>
    </source>
</evidence>
<dbReference type="GO" id="GO:0006355">
    <property type="term" value="P:regulation of DNA-templated transcription"/>
    <property type="evidence" value="ECO:0007669"/>
    <property type="project" value="InterPro"/>
</dbReference>
<dbReference type="GO" id="GO:0032993">
    <property type="term" value="C:protein-DNA complex"/>
    <property type="evidence" value="ECO:0007669"/>
    <property type="project" value="TreeGrafter"/>
</dbReference>
<organism evidence="10 11">
    <name type="scientific">Geopseudomonas guangdongensis</name>
    <dbReference type="NCBI Taxonomy" id="1245526"/>
    <lineage>
        <taxon>Bacteria</taxon>
        <taxon>Pseudomonadati</taxon>
        <taxon>Pseudomonadota</taxon>
        <taxon>Gammaproteobacteria</taxon>
        <taxon>Pseudomonadales</taxon>
        <taxon>Pseudomonadaceae</taxon>
        <taxon>Geopseudomonas</taxon>
    </lineage>
</organism>
<dbReference type="EMBL" id="LT629780">
    <property type="protein sequence ID" value="SDU24079.1"/>
    <property type="molecule type" value="Genomic_DNA"/>
</dbReference>
<dbReference type="PROSITE" id="PS50110">
    <property type="entry name" value="RESPONSE_REGULATORY"/>
    <property type="match status" value="1"/>
</dbReference>
<dbReference type="InterPro" id="IPR036388">
    <property type="entry name" value="WH-like_DNA-bd_sf"/>
</dbReference>
<dbReference type="SMART" id="SM00448">
    <property type="entry name" value="REC"/>
    <property type="match status" value="1"/>
</dbReference>
<dbReference type="RefSeq" id="WP_090214062.1">
    <property type="nucleotide sequence ID" value="NZ_LT629780.1"/>
</dbReference>
<dbReference type="CDD" id="cd00156">
    <property type="entry name" value="REC"/>
    <property type="match status" value="1"/>
</dbReference>
<evidence type="ECO:0000256" key="3">
    <source>
        <dbReference type="ARBA" id="ARBA00023015"/>
    </source>
</evidence>
<dbReference type="GO" id="GO:0000156">
    <property type="term" value="F:phosphorelay response regulator activity"/>
    <property type="evidence" value="ECO:0007669"/>
    <property type="project" value="TreeGrafter"/>
</dbReference>
<dbReference type="GO" id="GO:0000976">
    <property type="term" value="F:transcription cis-regulatory region binding"/>
    <property type="evidence" value="ECO:0007669"/>
    <property type="project" value="TreeGrafter"/>
</dbReference>
<dbReference type="InterPro" id="IPR001789">
    <property type="entry name" value="Sig_transdc_resp-reg_receiver"/>
</dbReference>
<keyword evidence="4 7" id="KW-0238">DNA-binding</keyword>
<dbReference type="PANTHER" id="PTHR48111">
    <property type="entry name" value="REGULATOR OF RPOS"/>
    <property type="match status" value="1"/>
</dbReference>
<dbReference type="Proteomes" id="UP000243063">
    <property type="component" value="Chromosome I"/>
</dbReference>
<dbReference type="InterPro" id="IPR016032">
    <property type="entry name" value="Sig_transdc_resp-reg_C-effctor"/>
</dbReference>
<dbReference type="InterPro" id="IPR001867">
    <property type="entry name" value="OmpR/PhoB-type_DNA-bd"/>
</dbReference>
<keyword evidence="11" id="KW-1185">Reference proteome</keyword>
<gene>
    <name evidence="10" type="ORF">SAMN05216580_2009</name>
</gene>
<evidence type="ECO:0000256" key="7">
    <source>
        <dbReference type="PROSITE-ProRule" id="PRU01091"/>
    </source>
</evidence>
<dbReference type="InterPro" id="IPR011006">
    <property type="entry name" value="CheY-like_superfamily"/>
</dbReference>
<evidence type="ECO:0000259" key="9">
    <source>
        <dbReference type="PROSITE" id="PS51755"/>
    </source>
</evidence>
<protein>
    <submittedName>
        <fullName evidence="10">DNA-binding response regulator, OmpR family, contains REC and winged-helix (WHTH) domain</fullName>
    </submittedName>
</protein>
<evidence type="ECO:0000256" key="5">
    <source>
        <dbReference type="ARBA" id="ARBA00023163"/>
    </source>
</evidence>
<evidence type="ECO:0000313" key="10">
    <source>
        <dbReference type="EMBL" id="SDU24079.1"/>
    </source>
</evidence>
<dbReference type="GO" id="GO:0005829">
    <property type="term" value="C:cytosol"/>
    <property type="evidence" value="ECO:0007669"/>
    <property type="project" value="TreeGrafter"/>
</dbReference>
<keyword evidence="3" id="KW-0805">Transcription regulation</keyword>
<dbReference type="Pfam" id="PF00072">
    <property type="entry name" value="Response_reg"/>
    <property type="match status" value="1"/>
</dbReference>
<dbReference type="PANTHER" id="PTHR48111:SF1">
    <property type="entry name" value="TWO-COMPONENT RESPONSE REGULATOR ORR33"/>
    <property type="match status" value="1"/>
</dbReference>
<keyword evidence="5" id="KW-0804">Transcription</keyword>
<dbReference type="STRING" id="1245526.SAMN05216580_2009"/>
<dbReference type="Pfam" id="PF00486">
    <property type="entry name" value="Trans_reg_C"/>
    <property type="match status" value="1"/>
</dbReference>
<dbReference type="AlphaFoldDB" id="A0A1H2GX39"/>
<dbReference type="Gene3D" id="3.40.50.2300">
    <property type="match status" value="1"/>
</dbReference>
<evidence type="ECO:0000313" key="11">
    <source>
        <dbReference type="Proteomes" id="UP000243063"/>
    </source>
</evidence>
<evidence type="ECO:0000259" key="8">
    <source>
        <dbReference type="PROSITE" id="PS50110"/>
    </source>
</evidence>
<dbReference type="PROSITE" id="PS51755">
    <property type="entry name" value="OMPR_PHOB"/>
    <property type="match status" value="1"/>
</dbReference>
<keyword evidence="2" id="KW-0902">Two-component regulatory system</keyword>
<feature type="modified residue" description="4-aspartylphosphate" evidence="6">
    <location>
        <position position="65"/>
    </location>
</feature>
<dbReference type="SUPFAM" id="SSF52172">
    <property type="entry name" value="CheY-like"/>
    <property type="match status" value="1"/>
</dbReference>
<evidence type="ECO:0000256" key="2">
    <source>
        <dbReference type="ARBA" id="ARBA00023012"/>
    </source>
</evidence>
<dbReference type="OrthoDB" id="6879847at2"/>
<keyword evidence="1 6" id="KW-0597">Phosphoprotein</keyword>
<evidence type="ECO:0000256" key="1">
    <source>
        <dbReference type="ARBA" id="ARBA00022553"/>
    </source>
</evidence>
<dbReference type="SMART" id="SM00862">
    <property type="entry name" value="Trans_reg_C"/>
    <property type="match status" value="1"/>
</dbReference>
<name>A0A1H2GX39_9GAMM</name>
<accession>A0A1H2GX39</accession>
<feature type="domain" description="Response regulatory" evidence="8">
    <location>
        <begin position="16"/>
        <end position="130"/>
    </location>
</feature>
<proteinExistence type="predicted"/>
<reference evidence="11" key="1">
    <citation type="submission" date="2016-10" db="EMBL/GenBank/DDBJ databases">
        <authorList>
            <person name="Varghese N."/>
            <person name="Submissions S."/>
        </authorList>
    </citation>
    <scope>NUCLEOTIDE SEQUENCE [LARGE SCALE GENOMIC DNA]</scope>
    <source>
        <strain evidence="11">CCTCC 2012022</strain>
    </source>
</reference>
<dbReference type="SUPFAM" id="SSF46894">
    <property type="entry name" value="C-terminal effector domain of the bipartite response regulators"/>
    <property type="match status" value="1"/>
</dbReference>
<dbReference type="Gene3D" id="1.10.10.10">
    <property type="entry name" value="Winged helix-like DNA-binding domain superfamily/Winged helix DNA-binding domain"/>
    <property type="match status" value="1"/>
</dbReference>
<evidence type="ECO:0000256" key="6">
    <source>
        <dbReference type="PROSITE-ProRule" id="PRU00169"/>
    </source>
</evidence>
<feature type="DNA-binding region" description="OmpR/PhoB-type" evidence="7">
    <location>
        <begin position="136"/>
        <end position="235"/>
    </location>
</feature>
<sequence>MVARHTPIVNPATPLRVLVVEDHLALREVTVEALCSHGYRAQGVDSAEAVYELPSGSHFDIALVDLNLPGEDGLSLTARLRHIQPGIGIVILSARHSLDARLAGYRQGADLYLNKPTAPAELCAAIDALARRLTPPAPACTTDFVLERAGALLHTPDGMLSLRPLEAEALYALALAPEHFLESWQLLERLGKPLDIYGKAQLEVLISRLRGRLRAHGSQSNPIRAERGKGYRLNLALQVR</sequence>
<feature type="domain" description="OmpR/PhoB-type" evidence="9">
    <location>
        <begin position="136"/>
        <end position="235"/>
    </location>
</feature>
<dbReference type="InterPro" id="IPR039420">
    <property type="entry name" value="WalR-like"/>
</dbReference>